<gene>
    <name evidence="2" type="ORF">GCM10023173_19890</name>
</gene>
<reference evidence="3" key="1">
    <citation type="journal article" date="2019" name="Int. J. Syst. Evol. Microbiol.">
        <title>The Global Catalogue of Microorganisms (GCM) 10K type strain sequencing project: providing services to taxonomists for standard genome sequencing and annotation.</title>
        <authorList>
            <consortium name="The Broad Institute Genomics Platform"/>
            <consortium name="The Broad Institute Genome Sequencing Center for Infectious Disease"/>
            <person name="Wu L."/>
            <person name="Ma J."/>
        </authorList>
    </citation>
    <scope>NUCLEOTIDE SEQUENCE [LARGE SCALE GENOMIC DNA]</scope>
    <source>
        <strain evidence="3">JCM 17858</strain>
    </source>
</reference>
<proteinExistence type="predicted"/>
<dbReference type="Proteomes" id="UP001500394">
    <property type="component" value="Unassembled WGS sequence"/>
</dbReference>
<name>A0ABP8R4V3_9SPHI</name>
<feature type="chain" id="PRO_5047358415" description="Transposase" evidence="1">
    <location>
        <begin position="18"/>
        <end position="143"/>
    </location>
</feature>
<evidence type="ECO:0000256" key="1">
    <source>
        <dbReference type="SAM" id="SignalP"/>
    </source>
</evidence>
<organism evidence="2 3">
    <name type="scientific">Sphingobacterium thermophilum</name>
    <dbReference type="NCBI Taxonomy" id="768534"/>
    <lineage>
        <taxon>Bacteria</taxon>
        <taxon>Pseudomonadati</taxon>
        <taxon>Bacteroidota</taxon>
        <taxon>Sphingobacteriia</taxon>
        <taxon>Sphingobacteriales</taxon>
        <taxon>Sphingobacteriaceae</taxon>
        <taxon>Sphingobacterium</taxon>
    </lineage>
</organism>
<comment type="caution">
    <text evidence="2">The sequence shown here is derived from an EMBL/GenBank/DDBJ whole genome shotgun (WGS) entry which is preliminary data.</text>
</comment>
<dbReference type="RefSeq" id="WP_345068049.1">
    <property type="nucleotide sequence ID" value="NZ_BAABGR010000029.1"/>
</dbReference>
<keyword evidence="1" id="KW-0732">Signal</keyword>
<evidence type="ECO:0000313" key="2">
    <source>
        <dbReference type="EMBL" id="GAA4518281.1"/>
    </source>
</evidence>
<dbReference type="PROSITE" id="PS51257">
    <property type="entry name" value="PROKAR_LIPOPROTEIN"/>
    <property type="match status" value="1"/>
</dbReference>
<protein>
    <recommendedName>
        <fullName evidence="4">Transposase</fullName>
    </recommendedName>
</protein>
<sequence>MKKVFYLCALAGLTLFAACQQSSTKEVVQPQQLAEEAIKIHDEIMPQIAHFDRTVLKIDNILGNLDSLAKAKKDIDTNVIKADLTALKQNLEAATDNMMTWMRDYAPDSTDVAYQKAEVEKIKAMKKQFEDVSLESNNKLGNL</sequence>
<accession>A0ABP8R4V3</accession>
<evidence type="ECO:0000313" key="3">
    <source>
        <dbReference type="Proteomes" id="UP001500394"/>
    </source>
</evidence>
<keyword evidence="3" id="KW-1185">Reference proteome</keyword>
<dbReference type="EMBL" id="BAABGR010000029">
    <property type="protein sequence ID" value="GAA4518281.1"/>
    <property type="molecule type" value="Genomic_DNA"/>
</dbReference>
<evidence type="ECO:0008006" key="4">
    <source>
        <dbReference type="Google" id="ProtNLM"/>
    </source>
</evidence>
<feature type="signal peptide" evidence="1">
    <location>
        <begin position="1"/>
        <end position="17"/>
    </location>
</feature>